<dbReference type="STRING" id="1715691.TA5113_00039"/>
<accession>A0A0N7MB26</accession>
<protein>
    <submittedName>
        <fullName evidence="1">Uncharacterized protein</fullName>
    </submittedName>
</protein>
<dbReference type="EMBL" id="CYUE01000001">
    <property type="protein sequence ID" value="CUK24232.1"/>
    <property type="molecule type" value="Genomic_DNA"/>
</dbReference>
<organism evidence="1 2">
    <name type="scientific">Cognatishimia activa</name>
    <dbReference type="NCBI Taxonomy" id="1715691"/>
    <lineage>
        <taxon>Bacteria</taxon>
        <taxon>Pseudomonadati</taxon>
        <taxon>Pseudomonadota</taxon>
        <taxon>Alphaproteobacteria</taxon>
        <taxon>Rhodobacterales</taxon>
        <taxon>Paracoccaceae</taxon>
        <taxon>Cognatishimia</taxon>
    </lineage>
</organism>
<evidence type="ECO:0000313" key="2">
    <source>
        <dbReference type="Proteomes" id="UP000051184"/>
    </source>
</evidence>
<evidence type="ECO:0000313" key="1">
    <source>
        <dbReference type="EMBL" id="CUK24232.1"/>
    </source>
</evidence>
<name>A0A0N7MB26_9RHOB</name>
<dbReference type="Proteomes" id="UP000051184">
    <property type="component" value="Unassembled WGS sequence"/>
</dbReference>
<dbReference type="AlphaFoldDB" id="A0A0N7MB26"/>
<reference evidence="2" key="1">
    <citation type="submission" date="2015-09" db="EMBL/GenBank/DDBJ databases">
        <authorList>
            <person name="Rodrigo-Torres Lidia"/>
            <person name="Arahal R.David."/>
        </authorList>
    </citation>
    <scope>NUCLEOTIDE SEQUENCE [LARGE SCALE GENOMIC DNA]</scope>
    <source>
        <strain evidence="2">CECT 5114</strain>
    </source>
</reference>
<dbReference type="RefSeq" id="WP_058316554.1">
    <property type="nucleotide sequence ID" value="NZ_CYTO01000002.1"/>
</dbReference>
<sequence length="103" mass="10920">MDILVSVFEVAHPFSTQLLLSEGEELAVPTAAELAENDGPARMFDIAKAFSNPVEGADLSLKPQPIEEDLLRGCGAESIFQAITITASQAAVQKNSEVVEYGA</sequence>
<proteinExistence type="predicted"/>
<gene>
    <name evidence="1" type="ORF">TA5114_00007</name>
</gene>
<keyword evidence="2" id="KW-1185">Reference proteome</keyword>